<dbReference type="SFLD" id="SFLDS00003">
    <property type="entry name" value="Haloacid_Dehalogenase"/>
    <property type="match status" value="1"/>
</dbReference>
<gene>
    <name evidence="1" type="ORF">IAA22_05480</name>
</gene>
<dbReference type="Pfam" id="PF08282">
    <property type="entry name" value="Hydrolase_3"/>
    <property type="match status" value="1"/>
</dbReference>
<dbReference type="Proteomes" id="UP000824029">
    <property type="component" value="Unassembled WGS sequence"/>
</dbReference>
<dbReference type="GO" id="GO:0000287">
    <property type="term" value="F:magnesium ion binding"/>
    <property type="evidence" value="ECO:0007669"/>
    <property type="project" value="TreeGrafter"/>
</dbReference>
<dbReference type="InterPro" id="IPR036412">
    <property type="entry name" value="HAD-like_sf"/>
</dbReference>
<dbReference type="EMBL" id="DXBZ01000102">
    <property type="protein sequence ID" value="HIZ18541.1"/>
    <property type="molecule type" value="Genomic_DNA"/>
</dbReference>
<dbReference type="PANTHER" id="PTHR10000:SF53">
    <property type="entry name" value="5-AMINO-6-(5-PHOSPHO-D-RIBITYLAMINO)URACIL PHOSPHATASE YBJI-RELATED"/>
    <property type="match status" value="1"/>
</dbReference>
<dbReference type="SUPFAM" id="SSF56784">
    <property type="entry name" value="HAD-like"/>
    <property type="match status" value="1"/>
</dbReference>
<dbReference type="NCBIfam" id="TIGR00099">
    <property type="entry name" value="Cof-subfamily"/>
    <property type="match status" value="1"/>
</dbReference>
<evidence type="ECO:0000313" key="2">
    <source>
        <dbReference type="Proteomes" id="UP000824029"/>
    </source>
</evidence>
<name>A0A9D2IPL1_9ACTN</name>
<proteinExistence type="predicted"/>
<dbReference type="Gene3D" id="3.30.1240.10">
    <property type="match status" value="1"/>
</dbReference>
<dbReference type="InterPro" id="IPR000150">
    <property type="entry name" value="Cof"/>
</dbReference>
<dbReference type="InterPro" id="IPR023214">
    <property type="entry name" value="HAD_sf"/>
</dbReference>
<dbReference type="PANTHER" id="PTHR10000">
    <property type="entry name" value="PHOSPHOSERINE PHOSPHATASE"/>
    <property type="match status" value="1"/>
</dbReference>
<reference evidence="1" key="2">
    <citation type="submission" date="2021-04" db="EMBL/GenBank/DDBJ databases">
        <authorList>
            <person name="Gilroy R."/>
        </authorList>
    </citation>
    <scope>NUCLEOTIDE SEQUENCE</scope>
    <source>
        <strain evidence="1">ChiHecolR3B27-1887</strain>
    </source>
</reference>
<comment type="caution">
    <text evidence="1">The sequence shown here is derived from an EMBL/GenBank/DDBJ whole genome shotgun (WGS) entry which is preliminary data.</text>
</comment>
<dbReference type="GO" id="GO:0005829">
    <property type="term" value="C:cytosol"/>
    <property type="evidence" value="ECO:0007669"/>
    <property type="project" value="TreeGrafter"/>
</dbReference>
<dbReference type="InterPro" id="IPR006379">
    <property type="entry name" value="HAD-SF_hydro_IIB"/>
</dbReference>
<dbReference type="NCBIfam" id="TIGR01484">
    <property type="entry name" value="HAD-SF-IIB"/>
    <property type="match status" value="1"/>
</dbReference>
<keyword evidence="1" id="KW-0378">Hydrolase</keyword>
<reference evidence="1" key="1">
    <citation type="journal article" date="2021" name="PeerJ">
        <title>Extensive microbial diversity within the chicken gut microbiome revealed by metagenomics and culture.</title>
        <authorList>
            <person name="Gilroy R."/>
            <person name="Ravi A."/>
            <person name="Getino M."/>
            <person name="Pursley I."/>
            <person name="Horton D.L."/>
            <person name="Alikhan N.F."/>
            <person name="Baker D."/>
            <person name="Gharbi K."/>
            <person name="Hall N."/>
            <person name="Watson M."/>
            <person name="Adriaenssens E.M."/>
            <person name="Foster-Nyarko E."/>
            <person name="Jarju S."/>
            <person name="Secka A."/>
            <person name="Antonio M."/>
            <person name="Oren A."/>
            <person name="Chaudhuri R.R."/>
            <person name="La Ragione R."/>
            <person name="Hildebrand F."/>
            <person name="Pallen M.J."/>
        </authorList>
    </citation>
    <scope>NUCLEOTIDE SEQUENCE</scope>
    <source>
        <strain evidence="1">ChiHecolR3B27-1887</strain>
    </source>
</reference>
<organism evidence="1 2">
    <name type="scientific">Candidatus Olsenella stercoravium</name>
    <dbReference type="NCBI Taxonomy" id="2838713"/>
    <lineage>
        <taxon>Bacteria</taxon>
        <taxon>Bacillati</taxon>
        <taxon>Actinomycetota</taxon>
        <taxon>Coriobacteriia</taxon>
        <taxon>Coriobacteriales</taxon>
        <taxon>Atopobiaceae</taxon>
        <taxon>Olsenella</taxon>
    </lineage>
</organism>
<dbReference type="CDD" id="cd07518">
    <property type="entry name" value="HAD_YbiV-Like"/>
    <property type="match status" value="1"/>
</dbReference>
<sequence>MTPDIRLVAVDIDGTFMRTDYTYDVPRFERLLAYMHEVECAFVVASGNQYWQLRGHFPGHEDELCFVAENGAYVMDRGELVYMRTMPDETVSAVIDVCRAHADEVWNVLCGVEGAYCERGAVSDDFFNEMRRYCHRLSWVDDLKATGDQILKFAVSVPDERTDFFYGFFRRELEGMVEPTTSGHGSIDFITPGCHKASGLARLAERRGISSEQCVAFGDGGNDVEMLRFCGVGYAMANAPDEVKAAADRVCPSNDEDGVLVTLEELFA</sequence>
<evidence type="ECO:0000313" key="1">
    <source>
        <dbReference type="EMBL" id="HIZ18541.1"/>
    </source>
</evidence>
<dbReference type="Gene3D" id="3.40.50.1000">
    <property type="entry name" value="HAD superfamily/HAD-like"/>
    <property type="match status" value="1"/>
</dbReference>
<dbReference type="SFLD" id="SFLDG01140">
    <property type="entry name" value="C2.B:_Phosphomannomutase_and_P"/>
    <property type="match status" value="1"/>
</dbReference>
<dbReference type="GO" id="GO:0016791">
    <property type="term" value="F:phosphatase activity"/>
    <property type="evidence" value="ECO:0007669"/>
    <property type="project" value="TreeGrafter"/>
</dbReference>
<dbReference type="AlphaFoldDB" id="A0A9D2IPL1"/>
<accession>A0A9D2IPL1</accession>
<protein>
    <submittedName>
        <fullName evidence="1">Cof-type HAD-IIB family hydrolase</fullName>
    </submittedName>
</protein>